<name>A0ABU0YMX4_9PROT</name>
<proteinExistence type="predicted"/>
<dbReference type="RefSeq" id="WP_379956616.1">
    <property type="nucleotide sequence ID" value="NZ_JAUYVI010000004.1"/>
</dbReference>
<dbReference type="Proteomes" id="UP001230156">
    <property type="component" value="Unassembled WGS sequence"/>
</dbReference>
<accession>A0ABU0YMX4</accession>
<organism evidence="1 2">
    <name type="scientific">Dongia sedimenti</name>
    <dbReference type="NCBI Taxonomy" id="3064282"/>
    <lineage>
        <taxon>Bacteria</taxon>
        <taxon>Pseudomonadati</taxon>
        <taxon>Pseudomonadota</taxon>
        <taxon>Alphaproteobacteria</taxon>
        <taxon>Rhodospirillales</taxon>
        <taxon>Dongiaceae</taxon>
        <taxon>Dongia</taxon>
    </lineage>
</organism>
<dbReference type="InterPro" id="IPR025226">
    <property type="entry name" value="DUF4170"/>
</dbReference>
<protein>
    <submittedName>
        <fullName evidence="1">DUF4170 domain-containing protein</fullName>
    </submittedName>
</protein>
<gene>
    <name evidence="1" type="ORF">Q8A70_15350</name>
</gene>
<evidence type="ECO:0000313" key="2">
    <source>
        <dbReference type="Proteomes" id="UP001230156"/>
    </source>
</evidence>
<dbReference type="Gene3D" id="3.30.70.2400">
    <property type="entry name" value="Uncharacterised protein PF13773, DUF4170"/>
    <property type="match status" value="2"/>
</dbReference>
<keyword evidence="2" id="KW-1185">Reference proteome</keyword>
<evidence type="ECO:0000313" key="1">
    <source>
        <dbReference type="EMBL" id="MDQ7249062.1"/>
    </source>
</evidence>
<reference evidence="2" key="1">
    <citation type="submission" date="2023-08" db="EMBL/GenBank/DDBJ databases">
        <title>Rhodospirillaceae gen. nov., a novel taxon isolated from the Yangtze River Yuezi River estuary sludge.</title>
        <authorList>
            <person name="Ruan L."/>
        </authorList>
    </citation>
    <scope>NUCLEOTIDE SEQUENCE [LARGE SCALE GENOMIC DNA]</scope>
    <source>
        <strain evidence="2">R-7</strain>
    </source>
</reference>
<sequence>MKRFWVVGGIYADTGFDRITEGGREERIGPFSDYAAAKAAWQKRAWETVDNANARFRIEEEGGEPCYWVVGGPYCDTHFNEPAAGGGEEWHGPFEDYNTAKMEWSRRAWSTVDDAMCRYRIEKLVKGEHPQTHAKAAARAGSRR</sequence>
<dbReference type="EMBL" id="JAUYVI010000004">
    <property type="protein sequence ID" value="MDQ7249062.1"/>
    <property type="molecule type" value="Genomic_DNA"/>
</dbReference>
<comment type="caution">
    <text evidence="1">The sequence shown here is derived from an EMBL/GenBank/DDBJ whole genome shotgun (WGS) entry which is preliminary data.</text>
</comment>
<dbReference type="Pfam" id="PF13773">
    <property type="entry name" value="DUF4170"/>
    <property type="match status" value="2"/>
</dbReference>